<dbReference type="PANTHER" id="PTHR42648:SF21">
    <property type="entry name" value="CYSTEINE-RICH RLK (RECEPTOR-LIKE PROTEIN KINASE) 8"/>
    <property type="match status" value="1"/>
</dbReference>
<dbReference type="Gene3D" id="3.30.420.10">
    <property type="entry name" value="Ribonuclease H-like superfamily/Ribonuclease H"/>
    <property type="match status" value="1"/>
</dbReference>
<dbReference type="GO" id="GO:0015074">
    <property type="term" value="P:DNA integration"/>
    <property type="evidence" value="ECO:0007669"/>
    <property type="project" value="InterPro"/>
</dbReference>
<dbReference type="PANTHER" id="PTHR42648">
    <property type="entry name" value="TRANSPOSASE, PUTATIVE-RELATED"/>
    <property type="match status" value="1"/>
</dbReference>
<accession>A0AAV3NU70</accession>
<keyword evidence="1" id="KW-0378">Hydrolase</keyword>
<gene>
    <name evidence="3" type="ORF">LIER_03404</name>
</gene>
<feature type="domain" description="Integrase catalytic" evidence="2">
    <location>
        <begin position="143"/>
        <end position="222"/>
    </location>
</feature>
<dbReference type="InterPro" id="IPR054722">
    <property type="entry name" value="PolX-like_BBD"/>
</dbReference>
<reference evidence="3 4" key="1">
    <citation type="submission" date="2024-01" db="EMBL/GenBank/DDBJ databases">
        <title>The complete chloroplast genome sequence of Lithospermum erythrorhizon: insights into the phylogenetic relationship among Boraginaceae species and the maternal lineages of purple gromwells.</title>
        <authorList>
            <person name="Okada T."/>
            <person name="Watanabe K."/>
        </authorList>
    </citation>
    <scope>NUCLEOTIDE SEQUENCE [LARGE SCALE GENOMIC DNA]</scope>
</reference>
<dbReference type="InterPro" id="IPR012337">
    <property type="entry name" value="RNaseH-like_sf"/>
</dbReference>
<proteinExistence type="predicted"/>
<keyword evidence="1" id="KW-0645">Protease</keyword>
<keyword evidence="4" id="KW-1185">Reference proteome</keyword>
<evidence type="ECO:0000313" key="4">
    <source>
        <dbReference type="Proteomes" id="UP001454036"/>
    </source>
</evidence>
<dbReference type="Proteomes" id="UP001454036">
    <property type="component" value="Unassembled WGS sequence"/>
</dbReference>
<dbReference type="InterPro" id="IPR001584">
    <property type="entry name" value="Integrase_cat-core"/>
</dbReference>
<dbReference type="Pfam" id="PF22936">
    <property type="entry name" value="Pol_BBD"/>
    <property type="match status" value="1"/>
</dbReference>
<evidence type="ECO:0000313" key="3">
    <source>
        <dbReference type="EMBL" id="GAA0142523.1"/>
    </source>
</evidence>
<dbReference type="EMBL" id="BAABME010000408">
    <property type="protein sequence ID" value="GAA0142523.1"/>
    <property type="molecule type" value="Genomic_DNA"/>
</dbReference>
<sequence>MIGNKSYLTKIERLKEDCVTFGGGAKGKIIEKGCLSVDGLSELENVLLVDGLTINLISISQLCDKGMKVSFTKDACAASNNSDKLILKGARNIQQLISKEVSKSLQKIRIKEKICGECQVGKQTKVKKSEAFDREKQMAIIRIRSDHDKEFENSKFNDFCSSERIKHEFLAPITPKQNGIVERKNKNIQEMARVMLHVKKIPVKFWAEAVNIACHIHQKNHS</sequence>
<dbReference type="AlphaFoldDB" id="A0AAV3NU70"/>
<dbReference type="InterPro" id="IPR039537">
    <property type="entry name" value="Retrotran_Ty1/copia-like"/>
</dbReference>
<comment type="caution">
    <text evidence="3">The sequence shown here is derived from an EMBL/GenBank/DDBJ whole genome shotgun (WGS) entry which is preliminary data.</text>
</comment>
<dbReference type="PROSITE" id="PS50994">
    <property type="entry name" value="INTEGRASE"/>
    <property type="match status" value="1"/>
</dbReference>
<evidence type="ECO:0000256" key="1">
    <source>
        <dbReference type="ARBA" id="ARBA00022670"/>
    </source>
</evidence>
<dbReference type="GO" id="GO:0008233">
    <property type="term" value="F:peptidase activity"/>
    <property type="evidence" value="ECO:0007669"/>
    <property type="project" value="UniProtKB-KW"/>
</dbReference>
<dbReference type="GO" id="GO:0006508">
    <property type="term" value="P:proteolysis"/>
    <property type="evidence" value="ECO:0007669"/>
    <property type="project" value="UniProtKB-KW"/>
</dbReference>
<name>A0AAV3NU70_LITER</name>
<dbReference type="InterPro" id="IPR036397">
    <property type="entry name" value="RNaseH_sf"/>
</dbReference>
<dbReference type="GO" id="GO:0003676">
    <property type="term" value="F:nucleic acid binding"/>
    <property type="evidence" value="ECO:0007669"/>
    <property type="project" value="InterPro"/>
</dbReference>
<protein>
    <recommendedName>
        <fullName evidence="2">Integrase catalytic domain-containing protein</fullName>
    </recommendedName>
</protein>
<organism evidence="3 4">
    <name type="scientific">Lithospermum erythrorhizon</name>
    <name type="common">Purple gromwell</name>
    <name type="synonym">Lithospermum officinale var. erythrorhizon</name>
    <dbReference type="NCBI Taxonomy" id="34254"/>
    <lineage>
        <taxon>Eukaryota</taxon>
        <taxon>Viridiplantae</taxon>
        <taxon>Streptophyta</taxon>
        <taxon>Embryophyta</taxon>
        <taxon>Tracheophyta</taxon>
        <taxon>Spermatophyta</taxon>
        <taxon>Magnoliopsida</taxon>
        <taxon>eudicotyledons</taxon>
        <taxon>Gunneridae</taxon>
        <taxon>Pentapetalae</taxon>
        <taxon>asterids</taxon>
        <taxon>lamiids</taxon>
        <taxon>Boraginales</taxon>
        <taxon>Boraginaceae</taxon>
        <taxon>Boraginoideae</taxon>
        <taxon>Lithospermeae</taxon>
        <taxon>Lithospermum</taxon>
    </lineage>
</organism>
<dbReference type="SUPFAM" id="SSF53098">
    <property type="entry name" value="Ribonuclease H-like"/>
    <property type="match status" value="1"/>
</dbReference>
<evidence type="ECO:0000259" key="2">
    <source>
        <dbReference type="PROSITE" id="PS50994"/>
    </source>
</evidence>